<proteinExistence type="predicted"/>
<protein>
    <submittedName>
        <fullName evidence="1">Uncharacterized protein</fullName>
    </submittedName>
</protein>
<dbReference type="AlphaFoldDB" id="A0A6H5FX27"/>
<evidence type="ECO:0000313" key="1">
    <source>
        <dbReference type="EMBL" id="CAA9994210.1"/>
    </source>
</evidence>
<evidence type="ECO:0000313" key="2">
    <source>
        <dbReference type="Proteomes" id="UP000479000"/>
    </source>
</evidence>
<name>A0A6H5FX27_9HEMI</name>
<organism evidence="1 2">
    <name type="scientific">Nesidiocoris tenuis</name>
    <dbReference type="NCBI Taxonomy" id="355587"/>
    <lineage>
        <taxon>Eukaryota</taxon>
        <taxon>Metazoa</taxon>
        <taxon>Ecdysozoa</taxon>
        <taxon>Arthropoda</taxon>
        <taxon>Hexapoda</taxon>
        <taxon>Insecta</taxon>
        <taxon>Pterygota</taxon>
        <taxon>Neoptera</taxon>
        <taxon>Paraneoptera</taxon>
        <taxon>Hemiptera</taxon>
        <taxon>Heteroptera</taxon>
        <taxon>Panheteroptera</taxon>
        <taxon>Cimicomorpha</taxon>
        <taxon>Miridae</taxon>
        <taxon>Dicyphina</taxon>
        <taxon>Nesidiocoris</taxon>
    </lineage>
</organism>
<dbReference type="EMBL" id="CADCXU010001812">
    <property type="protein sequence ID" value="CAA9994210.1"/>
    <property type="molecule type" value="Genomic_DNA"/>
</dbReference>
<dbReference type="Proteomes" id="UP000479000">
    <property type="component" value="Unassembled WGS sequence"/>
</dbReference>
<keyword evidence="2" id="KW-1185">Reference proteome</keyword>
<reference evidence="1 2" key="1">
    <citation type="submission" date="2020-02" db="EMBL/GenBank/DDBJ databases">
        <authorList>
            <person name="Ferguson B K."/>
        </authorList>
    </citation>
    <scope>NUCLEOTIDE SEQUENCE [LARGE SCALE GENOMIC DNA]</scope>
</reference>
<gene>
    <name evidence="1" type="ORF">NTEN_LOCUS1026</name>
</gene>
<accession>A0A6H5FX27</accession>
<sequence length="141" mass="15951">MKTNSETTRFFMEEKNHALRTPLRCELMVNFTSILCIVLKWSTYRTNLKISCATSPSIIYWTSRAMSSNLASSISLSSTTEGKLSSFTSLPIIPKQNCCFLCCGNMLCFEKCNTSMQPEDIVQRGATRLNVSFNLFSGMRR</sequence>